<dbReference type="EMBL" id="MNCJ02000325">
    <property type="protein sequence ID" value="KAF5786493.1"/>
    <property type="molecule type" value="Genomic_DNA"/>
</dbReference>
<keyword evidence="3" id="KW-1185">Reference proteome</keyword>
<dbReference type="Gramene" id="mRNA:HanXRQr2_Chr10g0441581">
    <property type="protein sequence ID" value="mRNA:HanXRQr2_Chr10g0441581"/>
    <property type="gene ID" value="HanXRQr2_Chr10g0441581"/>
</dbReference>
<accession>A0A251TIX3</accession>
<proteinExistence type="predicted"/>
<dbReference type="EMBL" id="CM007899">
    <property type="protein sequence ID" value="OTG11068.1"/>
    <property type="molecule type" value="Genomic_DNA"/>
</dbReference>
<dbReference type="OrthoDB" id="347124at2759"/>
<gene>
    <name evidence="2" type="ORF">HannXRQ_Chr10g0294721</name>
    <name evidence="1" type="ORF">HanXRQr2_Chr10g0441581</name>
</gene>
<reference evidence="1 3" key="1">
    <citation type="journal article" date="2017" name="Nature">
        <title>The sunflower genome provides insights into oil metabolism, flowering and Asterid evolution.</title>
        <authorList>
            <person name="Badouin H."/>
            <person name="Gouzy J."/>
            <person name="Grassa C.J."/>
            <person name="Murat F."/>
            <person name="Staton S.E."/>
            <person name="Cottret L."/>
            <person name="Lelandais-Briere C."/>
            <person name="Owens G.L."/>
            <person name="Carrere S."/>
            <person name="Mayjonade B."/>
            <person name="Legrand L."/>
            <person name="Gill N."/>
            <person name="Kane N.C."/>
            <person name="Bowers J.E."/>
            <person name="Hubner S."/>
            <person name="Bellec A."/>
            <person name="Berard A."/>
            <person name="Berges H."/>
            <person name="Blanchet N."/>
            <person name="Boniface M.C."/>
            <person name="Brunel D."/>
            <person name="Catrice O."/>
            <person name="Chaidir N."/>
            <person name="Claudel C."/>
            <person name="Donnadieu C."/>
            <person name="Faraut T."/>
            <person name="Fievet G."/>
            <person name="Helmstetter N."/>
            <person name="King M."/>
            <person name="Knapp S.J."/>
            <person name="Lai Z."/>
            <person name="Le Paslier M.C."/>
            <person name="Lippi Y."/>
            <person name="Lorenzon L."/>
            <person name="Mandel J.R."/>
            <person name="Marage G."/>
            <person name="Marchand G."/>
            <person name="Marquand E."/>
            <person name="Bret-Mestries E."/>
            <person name="Morien E."/>
            <person name="Nambeesan S."/>
            <person name="Nguyen T."/>
            <person name="Pegot-Espagnet P."/>
            <person name="Pouilly N."/>
            <person name="Raftis F."/>
            <person name="Sallet E."/>
            <person name="Schiex T."/>
            <person name="Thomas J."/>
            <person name="Vandecasteele C."/>
            <person name="Vares D."/>
            <person name="Vear F."/>
            <person name="Vautrin S."/>
            <person name="Crespi M."/>
            <person name="Mangin B."/>
            <person name="Burke J.M."/>
            <person name="Salse J."/>
            <person name="Munos S."/>
            <person name="Vincourt P."/>
            <person name="Rieseberg L.H."/>
            <person name="Langlade N.B."/>
        </authorList>
    </citation>
    <scope>NUCLEOTIDE SEQUENCE [LARGE SCALE GENOMIC DNA]</scope>
    <source>
        <strain evidence="3">cv. SF193</strain>
        <tissue evidence="1">Leaves</tissue>
    </source>
</reference>
<dbReference type="InParanoid" id="A0A251TIX3"/>
<evidence type="ECO:0000313" key="3">
    <source>
        <dbReference type="Proteomes" id="UP000215914"/>
    </source>
</evidence>
<name>A0A251TIX3_HELAN</name>
<evidence type="ECO:0000313" key="2">
    <source>
        <dbReference type="EMBL" id="OTG11068.1"/>
    </source>
</evidence>
<reference evidence="1" key="3">
    <citation type="submission" date="2020-06" db="EMBL/GenBank/DDBJ databases">
        <title>Helianthus annuus Genome sequencing and assembly Release 2.</title>
        <authorList>
            <person name="Gouzy J."/>
            <person name="Langlade N."/>
            <person name="Munos S."/>
        </authorList>
    </citation>
    <scope>NUCLEOTIDE SEQUENCE</scope>
    <source>
        <tissue evidence="1">Leaves</tissue>
    </source>
</reference>
<evidence type="ECO:0000313" key="1">
    <source>
        <dbReference type="EMBL" id="KAF5786493.1"/>
    </source>
</evidence>
<dbReference type="Proteomes" id="UP000215914">
    <property type="component" value="Chromosome 10"/>
</dbReference>
<reference evidence="2" key="2">
    <citation type="submission" date="2017-02" db="EMBL/GenBank/DDBJ databases">
        <title>Sunflower complete genome.</title>
        <authorList>
            <person name="Langlade N."/>
            <person name="Munos S."/>
        </authorList>
    </citation>
    <scope>NUCLEOTIDE SEQUENCE [LARGE SCALE GENOMIC DNA]</scope>
    <source>
        <tissue evidence="2">Leaves</tissue>
    </source>
</reference>
<sequence>MIFEAGQTQLKVSSKSRIQNIVGDTIPTNSQLENHSGSLLEVSICTFFLYVYGTFMTNKISKLVSDGLILSSIPQVWNGRSEHLGNDFLRLLDCFTTDFHSRSFTGQEESVSHRVVNEELICSIRKANTSWEQGKCSNYIWRLDEHTWILCSYCGKNQILVD</sequence>
<protein>
    <submittedName>
        <fullName evidence="2">Uncharacterized protein</fullName>
    </submittedName>
</protein>
<dbReference type="AlphaFoldDB" id="A0A251TIX3"/>
<organism evidence="2 3">
    <name type="scientific">Helianthus annuus</name>
    <name type="common">Common sunflower</name>
    <dbReference type="NCBI Taxonomy" id="4232"/>
    <lineage>
        <taxon>Eukaryota</taxon>
        <taxon>Viridiplantae</taxon>
        <taxon>Streptophyta</taxon>
        <taxon>Embryophyta</taxon>
        <taxon>Tracheophyta</taxon>
        <taxon>Spermatophyta</taxon>
        <taxon>Magnoliopsida</taxon>
        <taxon>eudicotyledons</taxon>
        <taxon>Gunneridae</taxon>
        <taxon>Pentapetalae</taxon>
        <taxon>asterids</taxon>
        <taxon>campanulids</taxon>
        <taxon>Asterales</taxon>
        <taxon>Asteraceae</taxon>
        <taxon>Asteroideae</taxon>
        <taxon>Heliantheae alliance</taxon>
        <taxon>Heliantheae</taxon>
        <taxon>Helianthus</taxon>
    </lineage>
</organism>